<organism evidence="2 3">
    <name type="scientific">Streptomyces capillispiralis</name>
    <dbReference type="NCBI Taxonomy" id="68182"/>
    <lineage>
        <taxon>Bacteria</taxon>
        <taxon>Bacillati</taxon>
        <taxon>Actinomycetota</taxon>
        <taxon>Actinomycetes</taxon>
        <taxon>Kitasatosporales</taxon>
        <taxon>Streptomycetaceae</taxon>
        <taxon>Streptomyces</taxon>
    </lineage>
</organism>
<keyword evidence="1" id="KW-0732">Signal</keyword>
<gene>
    <name evidence="2" type="ORF">FHX78_11397</name>
</gene>
<accession>A0A561T8M6</accession>
<proteinExistence type="predicted"/>
<evidence type="ECO:0000256" key="1">
    <source>
        <dbReference type="SAM" id="SignalP"/>
    </source>
</evidence>
<comment type="caution">
    <text evidence="2">The sequence shown here is derived from an EMBL/GenBank/DDBJ whole genome shotgun (WGS) entry which is preliminary data.</text>
</comment>
<dbReference type="AlphaFoldDB" id="A0A561T8M6"/>
<dbReference type="RefSeq" id="WP_145865731.1">
    <property type="nucleotide sequence ID" value="NZ_BNCE01000004.1"/>
</dbReference>
<reference evidence="2 3" key="1">
    <citation type="submission" date="2019-06" db="EMBL/GenBank/DDBJ databases">
        <title>Sequencing the genomes of 1000 actinobacteria strains.</title>
        <authorList>
            <person name="Klenk H.-P."/>
        </authorList>
    </citation>
    <scope>NUCLEOTIDE SEQUENCE [LARGE SCALE GENOMIC DNA]</scope>
    <source>
        <strain evidence="2 3">DSM 41695</strain>
    </source>
</reference>
<evidence type="ECO:0000313" key="3">
    <source>
        <dbReference type="Proteomes" id="UP000316603"/>
    </source>
</evidence>
<keyword evidence="3" id="KW-1185">Reference proteome</keyword>
<evidence type="ECO:0000313" key="2">
    <source>
        <dbReference type="EMBL" id="TWF83472.1"/>
    </source>
</evidence>
<dbReference type="EMBL" id="VIWV01000001">
    <property type="protein sequence ID" value="TWF83472.1"/>
    <property type="molecule type" value="Genomic_DNA"/>
</dbReference>
<sequence>MRRRTLLTGALLGTLAAPALATGTARAAAPGPSVTRTGRTTLDSRAIAHRYDTLTPARGRLPSACPTVTAPGAAVPVM</sequence>
<feature type="signal peptide" evidence="1">
    <location>
        <begin position="1"/>
        <end position="21"/>
    </location>
</feature>
<name>A0A561T8M6_9ACTN</name>
<dbReference type="Proteomes" id="UP000316603">
    <property type="component" value="Unassembled WGS sequence"/>
</dbReference>
<protein>
    <submittedName>
        <fullName evidence="2">Uncharacterized protein</fullName>
    </submittedName>
</protein>
<feature type="chain" id="PRO_5039718058" evidence="1">
    <location>
        <begin position="22"/>
        <end position="78"/>
    </location>
</feature>